<sequence>EALDILSATQAANPTLKNVTKTTVTTKNIDNKTHRVKNPTIELTPKGTTNAQIDLNSITVKGVPEDAYSLEKTTNGAKIIFKDYTLTENITIEYNTVSANAGQIYTETTIDSETLDQMSASKKKVTTAPITLKFSEGDAEGIVYLATATFYTHNVEDENQAIAKVSFELIDNVTHTATEFTTDEKGQYSFDAIMTGDYTLRVTNVPQEYSVDEEYLTGKAIKLVKGDNQLKIPLTKTIDHSRLQVKDTTIYV</sequence>
<feature type="domain" description="SpaA-like prealbumin fold" evidence="1">
    <location>
        <begin position="156"/>
        <end position="215"/>
    </location>
</feature>
<dbReference type="AlphaFoldDB" id="A0A4U3KFC0"/>
<reference evidence="2 3" key="1">
    <citation type="submission" date="2019-02" db="EMBL/GenBank/DDBJ databases">
        <title>Bacteria dissemination in different level of health care in South Africa: the effectiveness of infections prevention and control.</title>
        <authorList>
            <person name="Shobo C."/>
            <person name="Amoako D.G."/>
            <person name="Allam M."/>
            <person name="Ismail A."/>
            <person name="Bester L.A."/>
            <person name="Essack S.Y."/>
        </authorList>
    </citation>
    <scope>NUCLEOTIDE SEQUENCE [LARGE SCALE GENOMIC DNA]</scope>
    <source>
        <strain evidence="2 3">2SIL2</strain>
    </source>
</reference>
<dbReference type="Pfam" id="PF17802">
    <property type="entry name" value="SpaA"/>
    <property type="match status" value="1"/>
</dbReference>
<name>A0A4U3KFC0_ENTFL</name>
<dbReference type="InterPro" id="IPR041033">
    <property type="entry name" value="SpaA_PFL_dom_1"/>
</dbReference>
<evidence type="ECO:0000259" key="1">
    <source>
        <dbReference type="Pfam" id="PF17802"/>
    </source>
</evidence>
<dbReference type="InterPro" id="IPR013783">
    <property type="entry name" value="Ig-like_fold"/>
</dbReference>
<dbReference type="SUPFAM" id="SSF49478">
    <property type="entry name" value="Cna protein B-type domain"/>
    <property type="match status" value="1"/>
</dbReference>
<accession>A0A4U3KFC0</accession>
<evidence type="ECO:0000313" key="3">
    <source>
        <dbReference type="Proteomes" id="UP000305511"/>
    </source>
</evidence>
<feature type="non-terminal residue" evidence="2">
    <location>
        <position position="252"/>
    </location>
</feature>
<comment type="caution">
    <text evidence="2">The sequence shown here is derived from an EMBL/GenBank/DDBJ whole genome shotgun (WGS) entry which is preliminary data.</text>
</comment>
<gene>
    <name evidence="2" type="ORF">EY666_18915</name>
</gene>
<organism evidence="2 3">
    <name type="scientific">Enterococcus faecalis</name>
    <name type="common">Streptococcus faecalis</name>
    <dbReference type="NCBI Taxonomy" id="1351"/>
    <lineage>
        <taxon>Bacteria</taxon>
        <taxon>Bacillati</taxon>
        <taxon>Bacillota</taxon>
        <taxon>Bacilli</taxon>
        <taxon>Lactobacillales</taxon>
        <taxon>Enterococcaceae</taxon>
        <taxon>Enterococcus</taxon>
    </lineage>
</organism>
<dbReference type="Proteomes" id="UP000305511">
    <property type="component" value="Unassembled WGS sequence"/>
</dbReference>
<proteinExistence type="predicted"/>
<protein>
    <submittedName>
        <fullName evidence="2">Cell wall anchor</fullName>
    </submittedName>
</protein>
<evidence type="ECO:0000313" key="2">
    <source>
        <dbReference type="EMBL" id="TKK59666.1"/>
    </source>
</evidence>
<dbReference type="RefSeq" id="WP_276606817.1">
    <property type="nucleotide sequence ID" value="NZ_SIYF01000689.1"/>
</dbReference>
<feature type="non-terminal residue" evidence="2">
    <location>
        <position position="1"/>
    </location>
</feature>
<dbReference type="Gene3D" id="2.60.40.10">
    <property type="entry name" value="Immunoglobulins"/>
    <property type="match status" value="1"/>
</dbReference>
<dbReference type="EMBL" id="SIYF01000689">
    <property type="protein sequence ID" value="TKK59666.1"/>
    <property type="molecule type" value="Genomic_DNA"/>
</dbReference>